<organism evidence="2 3">
    <name type="scientific">Parathielavia hyrcaniae</name>
    <dbReference type="NCBI Taxonomy" id="113614"/>
    <lineage>
        <taxon>Eukaryota</taxon>
        <taxon>Fungi</taxon>
        <taxon>Dikarya</taxon>
        <taxon>Ascomycota</taxon>
        <taxon>Pezizomycotina</taxon>
        <taxon>Sordariomycetes</taxon>
        <taxon>Sordariomycetidae</taxon>
        <taxon>Sordariales</taxon>
        <taxon>Chaetomiaceae</taxon>
        <taxon>Parathielavia</taxon>
    </lineage>
</organism>
<gene>
    <name evidence="2" type="ORF">N658DRAFT_500710</name>
</gene>
<dbReference type="AlphaFoldDB" id="A0AAN6SY58"/>
<proteinExistence type="predicted"/>
<protein>
    <submittedName>
        <fullName evidence="2">Uncharacterized protein</fullName>
    </submittedName>
</protein>
<dbReference type="Proteomes" id="UP001305647">
    <property type="component" value="Unassembled WGS sequence"/>
</dbReference>
<sequence>MWQWAREGQALQEGSWKVPSKFESAHSSPSDRSPQSGAGAGPGAEPKPDWIEPRKHQGLP</sequence>
<evidence type="ECO:0000313" key="2">
    <source>
        <dbReference type="EMBL" id="KAK4097182.1"/>
    </source>
</evidence>
<evidence type="ECO:0000256" key="1">
    <source>
        <dbReference type="SAM" id="MobiDB-lite"/>
    </source>
</evidence>
<name>A0AAN6SY58_9PEZI</name>
<feature type="region of interest" description="Disordered" evidence="1">
    <location>
        <begin position="1"/>
        <end position="60"/>
    </location>
</feature>
<feature type="compositionally biased region" description="Polar residues" evidence="1">
    <location>
        <begin position="25"/>
        <end position="36"/>
    </location>
</feature>
<evidence type="ECO:0000313" key="3">
    <source>
        <dbReference type="Proteomes" id="UP001305647"/>
    </source>
</evidence>
<accession>A0AAN6SY58</accession>
<comment type="caution">
    <text evidence="2">The sequence shown here is derived from an EMBL/GenBank/DDBJ whole genome shotgun (WGS) entry which is preliminary data.</text>
</comment>
<feature type="compositionally biased region" description="Basic and acidic residues" evidence="1">
    <location>
        <begin position="46"/>
        <end position="60"/>
    </location>
</feature>
<reference evidence="2" key="1">
    <citation type="journal article" date="2023" name="Mol. Phylogenet. Evol.">
        <title>Genome-scale phylogeny and comparative genomics of the fungal order Sordariales.</title>
        <authorList>
            <person name="Hensen N."/>
            <person name="Bonometti L."/>
            <person name="Westerberg I."/>
            <person name="Brannstrom I.O."/>
            <person name="Guillou S."/>
            <person name="Cros-Aarteil S."/>
            <person name="Calhoun S."/>
            <person name="Haridas S."/>
            <person name="Kuo A."/>
            <person name="Mondo S."/>
            <person name="Pangilinan J."/>
            <person name="Riley R."/>
            <person name="LaButti K."/>
            <person name="Andreopoulos B."/>
            <person name="Lipzen A."/>
            <person name="Chen C."/>
            <person name="Yan M."/>
            <person name="Daum C."/>
            <person name="Ng V."/>
            <person name="Clum A."/>
            <person name="Steindorff A."/>
            <person name="Ohm R.A."/>
            <person name="Martin F."/>
            <person name="Silar P."/>
            <person name="Natvig D.O."/>
            <person name="Lalanne C."/>
            <person name="Gautier V."/>
            <person name="Ament-Velasquez S.L."/>
            <person name="Kruys A."/>
            <person name="Hutchinson M.I."/>
            <person name="Powell A.J."/>
            <person name="Barry K."/>
            <person name="Miller A.N."/>
            <person name="Grigoriev I.V."/>
            <person name="Debuchy R."/>
            <person name="Gladieux P."/>
            <person name="Hiltunen Thoren M."/>
            <person name="Johannesson H."/>
        </authorList>
    </citation>
    <scope>NUCLEOTIDE SEQUENCE</scope>
    <source>
        <strain evidence="2">CBS 757.83</strain>
    </source>
</reference>
<keyword evidence="3" id="KW-1185">Reference proteome</keyword>
<reference evidence="2" key="2">
    <citation type="submission" date="2023-05" db="EMBL/GenBank/DDBJ databases">
        <authorList>
            <consortium name="Lawrence Berkeley National Laboratory"/>
            <person name="Steindorff A."/>
            <person name="Hensen N."/>
            <person name="Bonometti L."/>
            <person name="Westerberg I."/>
            <person name="Brannstrom I.O."/>
            <person name="Guillou S."/>
            <person name="Cros-Aarteil S."/>
            <person name="Calhoun S."/>
            <person name="Haridas S."/>
            <person name="Kuo A."/>
            <person name="Mondo S."/>
            <person name="Pangilinan J."/>
            <person name="Riley R."/>
            <person name="Labutti K."/>
            <person name="Andreopoulos B."/>
            <person name="Lipzen A."/>
            <person name="Chen C."/>
            <person name="Yanf M."/>
            <person name="Daum C."/>
            <person name="Ng V."/>
            <person name="Clum A."/>
            <person name="Ohm R."/>
            <person name="Martin F."/>
            <person name="Silar P."/>
            <person name="Natvig D."/>
            <person name="Lalanne C."/>
            <person name="Gautier V."/>
            <person name="Ament-Velasquez S.L."/>
            <person name="Kruys A."/>
            <person name="Hutchinson M.I."/>
            <person name="Powell A.J."/>
            <person name="Barry K."/>
            <person name="Miller A.N."/>
            <person name="Grigoriev I.V."/>
            <person name="Debuchy R."/>
            <person name="Gladieux P."/>
            <person name="Thoren M.H."/>
            <person name="Johannesson H."/>
        </authorList>
    </citation>
    <scope>NUCLEOTIDE SEQUENCE</scope>
    <source>
        <strain evidence="2">CBS 757.83</strain>
    </source>
</reference>
<dbReference type="EMBL" id="MU863682">
    <property type="protein sequence ID" value="KAK4097182.1"/>
    <property type="molecule type" value="Genomic_DNA"/>
</dbReference>